<organism evidence="3">
    <name type="scientific">Bangia fuscopurpurea</name>
    <name type="common">Red alga</name>
    <name type="synonym">Conferva fuscopurpurea</name>
    <dbReference type="NCBI Taxonomy" id="101920"/>
    <lineage>
        <taxon>Eukaryota</taxon>
        <taxon>Rhodophyta</taxon>
        <taxon>Bangiophyceae</taxon>
        <taxon>Bangiales</taxon>
        <taxon>Bangiaceae</taxon>
        <taxon>Bangia</taxon>
    </lineage>
</organism>
<reference evidence="3" key="1">
    <citation type="submission" date="2015-01" db="EMBL/GenBank/DDBJ databases">
        <title>The complete plastid genome of Bangia fuscopurpurea (Dillwyn) Lyngbye revealed ancestral gene repertoire and highly conserved synteny among genera of Bangiales (Rhodophyta).</title>
        <authorList>
            <person name="Cao M."/>
            <person name="Bi G."/>
            <person name="Mao Y."/>
            <person name="Kong F."/>
        </authorList>
    </citation>
    <scope>NUCLEOTIDE SEQUENCE</scope>
</reference>
<gene>
    <name evidence="3" type="primary">ycf22</name>
    <name evidence="3" type="ORF">BafuCp184</name>
</gene>
<dbReference type="Pfam" id="PF02470">
    <property type="entry name" value="MlaD"/>
    <property type="match status" value="1"/>
</dbReference>
<evidence type="ECO:0000313" key="3">
    <source>
        <dbReference type="EMBL" id="AKE98971.1"/>
    </source>
</evidence>
<dbReference type="EMBL" id="KP714733">
    <property type="protein sequence ID" value="AKE98971.1"/>
    <property type="molecule type" value="Genomic_DNA"/>
</dbReference>
<evidence type="ECO:0000259" key="2">
    <source>
        <dbReference type="Pfam" id="PF02470"/>
    </source>
</evidence>
<dbReference type="GO" id="GO:0005543">
    <property type="term" value="F:phospholipid binding"/>
    <property type="evidence" value="ECO:0007669"/>
    <property type="project" value="TreeGrafter"/>
</dbReference>
<keyword evidence="1" id="KW-1133">Transmembrane helix</keyword>
<keyword evidence="3" id="KW-0934">Plastid</keyword>
<geneLocation type="plastid" evidence="3"/>
<evidence type="ECO:0000256" key="1">
    <source>
        <dbReference type="SAM" id="Phobius"/>
    </source>
</evidence>
<dbReference type="AlphaFoldDB" id="A0A0F6VXM9"/>
<dbReference type="InterPro" id="IPR003399">
    <property type="entry name" value="Mce/MlaD"/>
</dbReference>
<name>A0A0F6VXM9_BANFU</name>
<feature type="transmembrane region" description="Helical" evidence="1">
    <location>
        <begin position="12"/>
        <end position="32"/>
    </location>
</feature>
<sequence length="216" mass="24523">MKSQHQNIRKEFLGACFLASVTLFSVSGWHIMNKTDKNRSYQAFIEFDSAYGIQEGTSVRLRGLPIGKVVSISQSLSSILTNIEIKSSRTIIPRASLIETNQTGLLNDTIIDIVPLKNLNEDDFSVKEGPLSRNCDDSQIICNSSYLKGERGLNYDDLIRATTRISQRFDDPKLFYGLYYLIGNILKSSSNLVDFTENIAYISYFFKLQLKDYTEQ</sequence>
<dbReference type="GO" id="GO:0009706">
    <property type="term" value="C:chloroplast inner membrane"/>
    <property type="evidence" value="ECO:0007669"/>
    <property type="project" value="TreeGrafter"/>
</dbReference>
<dbReference type="PANTHER" id="PTHR34675:SF1">
    <property type="entry name" value="PROTEIN TRIGALACTOSYLDIACYLGLYCEROL 2, CHLOROPLASTIC"/>
    <property type="match status" value="1"/>
</dbReference>
<keyword evidence="1" id="KW-0472">Membrane</keyword>
<dbReference type="PANTHER" id="PTHR34675">
    <property type="entry name" value="PROTEIN TRIGALACTOSYLDIACYLGLYCEROL 2, CHLOROPLASTIC"/>
    <property type="match status" value="1"/>
</dbReference>
<keyword evidence="1" id="KW-0812">Transmembrane</keyword>
<dbReference type="GO" id="GO:0005319">
    <property type="term" value="F:lipid transporter activity"/>
    <property type="evidence" value="ECO:0007669"/>
    <property type="project" value="TreeGrafter"/>
</dbReference>
<proteinExistence type="predicted"/>
<dbReference type="InterPro" id="IPR039342">
    <property type="entry name" value="TGD2-like"/>
</dbReference>
<protein>
    <submittedName>
        <fullName evidence="3">Hypothetical chloroplast protein 22</fullName>
    </submittedName>
</protein>
<accession>A0A0F6VXM9</accession>
<feature type="domain" description="Mce/MlaD" evidence="2">
    <location>
        <begin position="40"/>
        <end position="115"/>
    </location>
</feature>